<keyword evidence="9" id="KW-1185">Reference proteome</keyword>
<feature type="binding site" evidence="6">
    <location>
        <position position="157"/>
    </location>
    <ligand>
        <name>FMN</name>
        <dbReference type="ChEBI" id="CHEBI:58210"/>
    </ligand>
</feature>
<accession>A0A845BCR5</accession>
<dbReference type="InterPro" id="IPR051260">
    <property type="entry name" value="Diverse_substr_monoxygenases"/>
</dbReference>
<gene>
    <name evidence="8" type="ORF">E0493_14195</name>
</gene>
<comment type="similarity">
    <text evidence="5">Belongs to the NtaA/SnaA/DszA monooxygenase family.</text>
</comment>
<dbReference type="Gene3D" id="3.20.20.30">
    <property type="entry name" value="Luciferase-like domain"/>
    <property type="match status" value="1"/>
</dbReference>
<keyword evidence="2 6" id="KW-0288">FMN</keyword>
<dbReference type="InterPro" id="IPR016215">
    <property type="entry name" value="NTA_MOA"/>
</dbReference>
<evidence type="ECO:0000259" key="7">
    <source>
        <dbReference type="Pfam" id="PF00296"/>
    </source>
</evidence>
<evidence type="ECO:0000256" key="4">
    <source>
        <dbReference type="ARBA" id="ARBA00023033"/>
    </source>
</evidence>
<feature type="binding site" evidence="6">
    <location>
        <position position="103"/>
    </location>
    <ligand>
        <name>FMN</name>
        <dbReference type="ChEBI" id="CHEBI:58210"/>
    </ligand>
</feature>
<dbReference type="InterPro" id="IPR011251">
    <property type="entry name" value="Luciferase-like_dom"/>
</dbReference>
<dbReference type="NCBIfam" id="TIGR03860">
    <property type="entry name" value="FMN_nitrolo"/>
    <property type="match status" value="1"/>
</dbReference>
<organism evidence="8 9">
    <name type="scientific">Teichococcus coralli</name>
    <dbReference type="NCBI Taxonomy" id="2545983"/>
    <lineage>
        <taxon>Bacteria</taxon>
        <taxon>Pseudomonadati</taxon>
        <taxon>Pseudomonadota</taxon>
        <taxon>Alphaproteobacteria</taxon>
        <taxon>Acetobacterales</taxon>
        <taxon>Roseomonadaceae</taxon>
        <taxon>Roseomonas</taxon>
    </lineage>
</organism>
<dbReference type="GO" id="GO:0016705">
    <property type="term" value="F:oxidoreductase activity, acting on paired donors, with incorporation or reduction of molecular oxygen"/>
    <property type="evidence" value="ECO:0007669"/>
    <property type="project" value="InterPro"/>
</dbReference>
<evidence type="ECO:0000256" key="6">
    <source>
        <dbReference type="PIRSR" id="PIRSR000337-1"/>
    </source>
</evidence>
<evidence type="ECO:0000256" key="5">
    <source>
        <dbReference type="ARBA" id="ARBA00033748"/>
    </source>
</evidence>
<reference evidence="8 9" key="1">
    <citation type="submission" date="2019-03" db="EMBL/GenBank/DDBJ databases">
        <title>Roseomonas sp. a novel Roseomonas species isolated from Sea whip Gorgonian.</title>
        <authorList>
            <person name="Li F."/>
            <person name="Pan X."/>
            <person name="Huang S."/>
            <person name="Li Z."/>
            <person name="Meng B."/>
        </authorList>
    </citation>
    <scope>NUCLEOTIDE SEQUENCE [LARGE SCALE GENOMIC DNA]</scope>
    <source>
        <strain evidence="8 9">M0104</strain>
    </source>
</reference>
<feature type="domain" description="Luciferase-like" evidence="7">
    <location>
        <begin position="33"/>
        <end position="388"/>
    </location>
</feature>
<dbReference type="RefSeq" id="WP_160937725.1">
    <property type="nucleotide sequence ID" value="NZ_SNVJ01000012.1"/>
</dbReference>
<evidence type="ECO:0000256" key="3">
    <source>
        <dbReference type="ARBA" id="ARBA00023002"/>
    </source>
</evidence>
<dbReference type="SUPFAM" id="SSF51679">
    <property type="entry name" value="Bacterial luciferase-like"/>
    <property type="match status" value="1"/>
</dbReference>
<dbReference type="PANTHER" id="PTHR30011:SF16">
    <property type="entry name" value="C2H2 FINGER DOMAIN TRANSCRIPTION FACTOR (EUROFUNG)-RELATED"/>
    <property type="match status" value="1"/>
</dbReference>
<dbReference type="InterPro" id="IPR036661">
    <property type="entry name" value="Luciferase-like_sf"/>
</dbReference>
<evidence type="ECO:0000256" key="2">
    <source>
        <dbReference type="ARBA" id="ARBA00022643"/>
    </source>
</evidence>
<dbReference type="PANTHER" id="PTHR30011">
    <property type="entry name" value="ALKANESULFONATE MONOOXYGENASE-RELATED"/>
    <property type="match status" value="1"/>
</dbReference>
<feature type="binding site" evidence="6">
    <location>
        <position position="228"/>
    </location>
    <ligand>
        <name>FMN</name>
        <dbReference type="ChEBI" id="CHEBI:58210"/>
    </ligand>
</feature>
<dbReference type="EMBL" id="SNVJ01000012">
    <property type="protein sequence ID" value="MXP64498.1"/>
    <property type="molecule type" value="Genomic_DNA"/>
</dbReference>
<feature type="binding site" evidence="6">
    <location>
        <position position="153"/>
    </location>
    <ligand>
        <name>FMN</name>
        <dbReference type="ChEBI" id="CHEBI:58210"/>
    </ligand>
</feature>
<dbReference type="PIRSF" id="PIRSF000337">
    <property type="entry name" value="NTA_MOA"/>
    <property type="match status" value="1"/>
</dbReference>
<dbReference type="Pfam" id="PF00296">
    <property type="entry name" value="Bac_luciferase"/>
    <property type="match status" value="1"/>
</dbReference>
<evidence type="ECO:0000256" key="1">
    <source>
        <dbReference type="ARBA" id="ARBA00022630"/>
    </source>
</evidence>
<dbReference type="AlphaFoldDB" id="A0A845BCR5"/>
<feature type="binding site" evidence="6">
    <location>
        <position position="57"/>
    </location>
    <ligand>
        <name>FMN</name>
        <dbReference type="ChEBI" id="CHEBI:58210"/>
    </ligand>
</feature>
<keyword evidence="4" id="KW-0503">Monooxygenase</keyword>
<evidence type="ECO:0000313" key="8">
    <source>
        <dbReference type="EMBL" id="MXP64498.1"/>
    </source>
</evidence>
<dbReference type="OrthoDB" id="6752030at2"/>
<keyword evidence="3" id="KW-0560">Oxidoreductase</keyword>
<comment type="caution">
    <text evidence="8">The sequence shown here is derived from an EMBL/GenBank/DDBJ whole genome shotgun (WGS) entry which is preliminary data.</text>
</comment>
<dbReference type="GO" id="GO:0004497">
    <property type="term" value="F:monooxygenase activity"/>
    <property type="evidence" value="ECO:0007669"/>
    <property type="project" value="UniProtKB-KW"/>
</dbReference>
<keyword evidence="1 6" id="KW-0285">Flavoprotein</keyword>
<protein>
    <submittedName>
        <fullName evidence="8">LLM class flavin-dependent oxidoreductase</fullName>
    </submittedName>
</protein>
<name>A0A845BCR5_9PROT</name>
<sequence>MADKRFHLGWFLQGSSVQSWGEPWTGTIGQDWMVPELFIDMARALERACFDYVLIEDSSYVGESFGGSRDVYLRNAIAVPRQDPSVVATLLARETRQIGIVPTFATFAYPPYLLARLVATLDQVSSGRIGWNAVTGSSDFAARNFGLDGLPEHDTRYDMADEYMQVVNGLWGSWEPGALLADTESGILVDPAKVHAVNHEGRYFRSRGPLNSGPCVQGRPVIAQAGGSPRGRAFAAQHADTIVASIKGTEGMKAYRDDIRARMAAAGRDPDSCKVLFLISPIIGETEEEAWARRRRRDAYNAENLHLRMAHLSKITNIDFAALPLDEPLGRLTTNGHQQSLDEFLRKAGNRTLREAMGLYNNTGSVELIGTPEQIAGRMGEAMEAVGGDGFLFSLPDVSRRTVAEVADGLVPALQRRGLMRKSYEHALFRDNLLAF</sequence>
<dbReference type="Proteomes" id="UP000460715">
    <property type="component" value="Unassembled WGS sequence"/>
</dbReference>
<evidence type="ECO:0000313" key="9">
    <source>
        <dbReference type="Proteomes" id="UP000460715"/>
    </source>
</evidence>
<proteinExistence type="inferred from homology"/>